<reference evidence="5" key="1">
    <citation type="submission" date="2020-06" db="EMBL/GenBank/DDBJ databases">
        <title>Cryo-EM structure of the highly atypical cytoplasmic ribosome of Euglena gracilis.</title>
        <authorList>
            <person name="Matzov D."/>
            <person name="Taoka M."/>
            <person name="Nobe Y."/>
            <person name="Yamauchi Y."/>
            <person name="Halfon Y."/>
            <person name="Asis N."/>
            <person name="Zimermann E."/>
            <person name="Rozenberg H."/>
            <person name="Bashan A."/>
            <person name="Bushan S."/>
            <person name="Isobe T."/>
            <person name="Gray M.W."/>
            <person name="Yonath A."/>
            <person name="Shalev-Benami M."/>
        </authorList>
    </citation>
    <scope>NUCLEOTIDE SEQUENCE</scope>
    <source>
        <strain evidence="5">Z</strain>
    </source>
</reference>
<dbReference type="PROSITE" id="PS00464">
    <property type="entry name" value="RIBOSOMAL_L22"/>
    <property type="match status" value="1"/>
</dbReference>
<dbReference type="PANTHER" id="PTHR11593">
    <property type="entry name" value="60S RIBOSOMAL PROTEIN L17"/>
    <property type="match status" value="1"/>
</dbReference>
<dbReference type="InterPro" id="IPR005721">
    <property type="entry name" value="Ribosomal_uL22_euk/arc"/>
</dbReference>
<sequence length="164" mass="18792">MGKAKYSYTPKAEAKCAKARGTDLRVHFKNTRETVKTLHGMTVKKAFAYLRDVLARKRCIPFRRYGTGCGRTPQAKEFKHTRGRWPVKSVEYVQNLLKNAVANANTKGLDPNAMFISHIQANRAQQQRRRTYRAHGRINPYMSNPCHLEVVLVTKEEPVKPPEP</sequence>
<accession>A0A7L5NT26</accession>
<name>A0A7L5NT26_EUGGR</name>
<keyword evidence="2 4" id="KW-0689">Ribosomal protein</keyword>
<dbReference type="PANTHER" id="PTHR11593:SF10">
    <property type="entry name" value="60S RIBOSOMAL PROTEIN L17"/>
    <property type="match status" value="1"/>
</dbReference>
<dbReference type="NCBIfam" id="TIGR01038">
    <property type="entry name" value="uL22_arch_euk"/>
    <property type="match status" value="1"/>
</dbReference>
<protein>
    <submittedName>
        <fullName evidence="5">60S large subunit ribosomal protein uL22</fullName>
    </submittedName>
</protein>
<dbReference type="Pfam" id="PF00237">
    <property type="entry name" value="Ribosomal_L22"/>
    <property type="match status" value="1"/>
</dbReference>
<keyword evidence="3 4" id="KW-0687">Ribonucleoprotein</keyword>
<dbReference type="InterPro" id="IPR001063">
    <property type="entry name" value="Ribosomal_uL22"/>
</dbReference>
<evidence type="ECO:0000256" key="1">
    <source>
        <dbReference type="ARBA" id="ARBA00009451"/>
    </source>
</evidence>
<dbReference type="EMBL" id="MT583881">
    <property type="protein sequence ID" value="QLA09612.1"/>
    <property type="molecule type" value="mRNA"/>
</dbReference>
<evidence type="ECO:0000256" key="3">
    <source>
        <dbReference type="ARBA" id="ARBA00023274"/>
    </source>
</evidence>
<proteinExistence type="evidence at transcript level"/>
<dbReference type="InterPro" id="IPR018260">
    <property type="entry name" value="Ribosomal_uL22_CS"/>
</dbReference>
<dbReference type="GO" id="GO:0003735">
    <property type="term" value="F:structural constituent of ribosome"/>
    <property type="evidence" value="ECO:0007669"/>
    <property type="project" value="InterPro"/>
</dbReference>
<evidence type="ECO:0000313" key="5">
    <source>
        <dbReference type="EMBL" id="QLA09612.1"/>
    </source>
</evidence>
<evidence type="ECO:0000256" key="4">
    <source>
        <dbReference type="RuleBase" id="RU004005"/>
    </source>
</evidence>
<dbReference type="SUPFAM" id="SSF54843">
    <property type="entry name" value="Ribosomal protein L22"/>
    <property type="match status" value="1"/>
</dbReference>
<comment type="similarity">
    <text evidence="1 4">Belongs to the universal ribosomal protein uL22 family.</text>
</comment>
<dbReference type="GO" id="GO:0002181">
    <property type="term" value="P:cytoplasmic translation"/>
    <property type="evidence" value="ECO:0007669"/>
    <property type="project" value="TreeGrafter"/>
</dbReference>
<organism evidence="5">
    <name type="scientific">Euglena gracilis</name>
    <dbReference type="NCBI Taxonomy" id="3039"/>
    <lineage>
        <taxon>Eukaryota</taxon>
        <taxon>Discoba</taxon>
        <taxon>Euglenozoa</taxon>
        <taxon>Euglenida</taxon>
        <taxon>Spirocuta</taxon>
        <taxon>Euglenophyceae</taxon>
        <taxon>Euglenales</taxon>
        <taxon>Euglenaceae</taxon>
        <taxon>Euglena</taxon>
    </lineage>
</organism>
<dbReference type="InterPro" id="IPR036394">
    <property type="entry name" value="Ribosomal_uL22_sf"/>
</dbReference>
<dbReference type="GO" id="GO:0022625">
    <property type="term" value="C:cytosolic large ribosomal subunit"/>
    <property type="evidence" value="ECO:0007669"/>
    <property type="project" value="TreeGrafter"/>
</dbReference>
<dbReference type="CDD" id="cd00336">
    <property type="entry name" value="Ribosomal_L22"/>
    <property type="match status" value="1"/>
</dbReference>
<dbReference type="Gene3D" id="3.90.470.10">
    <property type="entry name" value="Ribosomal protein L22/L17"/>
    <property type="match status" value="1"/>
</dbReference>
<evidence type="ECO:0000256" key="2">
    <source>
        <dbReference type="ARBA" id="ARBA00022980"/>
    </source>
</evidence>
<dbReference type="AlphaFoldDB" id="A0A7L5NT26"/>